<evidence type="ECO:0000256" key="1">
    <source>
        <dbReference type="SAM" id="Phobius"/>
    </source>
</evidence>
<evidence type="ECO:0000313" key="3">
    <source>
        <dbReference type="Proteomes" id="UP001596457"/>
    </source>
</evidence>
<gene>
    <name evidence="2" type="ORF">ACFQU0_17970</name>
</gene>
<reference evidence="3" key="1">
    <citation type="journal article" date="2019" name="Int. J. Syst. Evol. Microbiol.">
        <title>The Global Catalogue of Microorganisms (GCM) 10K type strain sequencing project: providing services to taxonomists for standard genome sequencing and annotation.</title>
        <authorList>
            <consortium name="The Broad Institute Genomics Platform"/>
            <consortium name="The Broad Institute Genome Sequencing Center for Infectious Disease"/>
            <person name="Wu L."/>
            <person name="Ma J."/>
        </authorList>
    </citation>
    <scope>NUCLEOTIDE SEQUENCE [LARGE SCALE GENOMIC DNA]</scope>
    <source>
        <strain evidence="3">CCUG 53903</strain>
    </source>
</reference>
<comment type="caution">
    <text evidence="2">The sequence shown here is derived from an EMBL/GenBank/DDBJ whole genome shotgun (WGS) entry which is preliminary data.</text>
</comment>
<keyword evidence="3" id="KW-1185">Reference proteome</keyword>
<keyword evidence="1" id="KW-0472">Membrane</keyword>
<sequence length="142" mass="15571">MPNSDRPALVTARAARALHRHTLLQAQRMNVVCILGGAIAGLLILGIVRPELLAFTDGINEIHMIIVVAAILCVGVWMTPFRDPRFLSEEKLQGGLADCMLVLSVDELEAMANMGLTHEDLKNTLRFATYKTPDTPNHNVES</sequence>
<feature type="transmembrane region" description="Helical" evidence="1">
    <location>
        <begin position="62"/>
        <end position="81"/>
    </location>
</feature>
<keyword evidence="1" id="KW-0812">Transmembrane</keyword>
<name>A0ABW2SGK6_9BURK</name>
<feature type="transmembrane region" description="Helical" evidence="1">
    <location>
        <begin position="29"/>
        <end position="50"/>
    </location>
</feature>
<dbReference type="EMBL" id="JBHTBZ010000062">
    <property type="protein sequence ID" value="MFC7462318.1"/>
    <property type="molecule type" value="Genomic_DNA"/>
</dbReference>
<keyword evidence="1" id="KW-1133">Transmembrane helix</keyword>
<accession>A0ABW2SGK6</accession>
<proteinExistence type="predicted"/>
<dbReference type="Proteomes" id="UP001596457">
    <property type="component" value="Unassembled WGS sequence"/>
</dbReference>
<evidence type="ECO:0000313" key="2">
    <source>
        <dbReference type="EMBL" id="MFC7462318.1"/>
    </source>
</evidence>
<organism evidence="2 3">
    <name type="scientific">Hydrogenophaga defluvii</name>
    <dbReference type="NCBI Taxonomy" id="249410"/>
    <lineage>
        <taxon>Bacteria</taxon>
        <taxon>Pseudomonadati</taxon>
        <taxon>Pseudomonadota</taxon>
        <taxon>Betaproteobacteria</taxon>
        <taxon>Burkholderiales</taxon>
        <taxon>Comamonadaceae</taxon>
        <taxon>Hydrogenophaga</taxon>
    </lineage>
</organism>
<protein>
    <submittedName>
        <fullName evidence="2">Uncharacterized protein</fullName>
    </submittedName>
</protein>
<dbReference type="RefSeq" id="WP_382203108.1">
    <property type="nucleotide sequence ID" value="NZ_JBHTBZ010000062.1"/>
</dbReference>